<evidence type="ECO:0000313" key="2">
    <source>
        <dbReference type="Proteomes" id="UP001362999"/>
    </source>
</evidence>
<name>A0AAV9ZJ96_9AGAR</name>
<protein>
    <submittedName>
        <fullName evidence="1">Uncharacterized protein</fullName>
    </submittedName>
</protein>
<accession>A0AAV9ZJ96</accession>
<dbReference type="Proteomes" id="UP001362999">
    <property type="component" value="Unassembled WGS sequence"/>
</dbReference>
<dbReference type="AlphaFoldDB" id="A0AAV9ZJ96"/>
<comment type="caution">
    <text evidence="1">The sequence shown here is derived from an EMBL/GenBank/DDBJ whole genome shotgun (WGS) entry which is preliminary data.</text>
</comment>
<reference evidence="1 2" key="1">
    <citation type="journal article" date="2024" name="J Genomics">
        <title>Draft genome sequencing and assembly of Favolaschia claudopus CIRM-BRFM 2984 isolated from oak limbs.</title>
        <authorList>
            <person name="Navarro D."/>
            <person name="Drula E."/>
            <person name="Chaduli D."/>
            <person name="Cazenave R."/>
            <person name="Ahrendt S."/>
            <person name="Wang J."/>
            <person name="Lipzen A."/>
            <person name="Daum C."/>
            <person name="Barry K."/>
            <person name="Grigoriev I.V."/>
            <person name="Favel A."/>
            <person name="Rosso M.N."/>
            <person name="Martin F."/>
        </authorList>
    </citation>
    <scope>NUCLEOTIDE SEQUENCE [LARGE SCALE GENOMIC DNA]</scope>
    <source>
        <strain evidence="1 2">CIRM-BRFM 2984</strain>
    </source>
</reference>
<evidence type="ECO:0000313" key="1">
    <source>
        <dbReference type="EMBL" id="KAK6983894.1"/>
    </source>
</evidence>
<gene>
    <name evidence="1" type="ORF">R3P38DRAFT_388806</name>
</gene>
<dbReference type="EMBL" id="JAWWNJ010000145">
    <property type="protein sequence ID" value="KAK6983894.1"/>
    <property type="molecule type" value="Genomic_DNA"/>
</dbReference>
<keyword evidence="2" id="KW-1185">Reference proteome</keyword>
<sequence length="114" mass="12616">MAPPPITTALTNVLTVILDGSNWAKFVKNFKVFLLGLDALWVILDTGPGTEADHLSLDHMIIPHLHSHVHEDYQYLVEDQASATAAFKSLKGHFEKSNTTNRIVGRAELNRGKV</sequence>
<organism evidence="1 2">
    <name type="scientific">Favolaschia claudopus</name>
    <dbReference type="NCBI Taxonomy" id="2862362"/>
    <lineage>
        <taxon>Eukaryota</taxon>
        <taxon>Fungi</taxon>
        <taxon>Dikarya</taxon>
        <taxon>Basidiomycota</taxon>
        <taxon>Agaricomycotina</taxon>
        <taxon>Agaricomycetes</taxon>
        <taxon>Agaricomycetidae</taxon>
        <taxon>Agaricales</taxon>
        <taxon>Marasmiineae</taxon>
        <taxon>Mycenaceae</taxon>
        <taxon>Favolaschia</taxon>
    </lineage>
</organism>
<proteinExistence type="predicted"/>